<sequence length="116" mass="13316">MIPLFYCQNNSGFQDKWRNLVKASKTQLRKKRKVPPIKLQSGIILFPYPNICLLLCQNFATVQGTQGRKQLTHQAPEPVLCRVRELAKLQHLPEKTTVVRGFLSDKRLLLGGKFEV</sequence>
<name>A0AAN7JGJ7_9MYRT</name>
<evidence type="ECO:0000313" key="2">
    <source>
        <dbReference type="Proteomes" id="UP001345219"/>
    </source>
</evidence>
<proteinExistence type="predicted"/>
<dbReference type="EMBL" id="JAXIOK010000024">
    <property type="protein sequence ID" value="KAK4741880.1"/>
    <property type="molecule type" value="Genomic_DNA"/>
</dbReference>
<organism evidence="1 2">
    <name type="scientific">Trapa incisa</name>
    <dbReference type="NCBI Taxonomy" id="236973"/>
    <lineage>
        <taxon>Eukaryota</taxon>
        <taxon>Viridiplantae</taxon>
        <taxon>Streptophyta</taxon>
        <taxon>Embryophyta</taxon>
        <taxon>Tracheophyta</taxon>
        <taxon>Spermatophyta</taxon>
        <taxon>Magnoliopsida</taxon>
        <taxon>eudicotyledons</taxon>
        <taxon>Gunneridae</taxon>
        <taxon>Pentapetalae</taxon>
        <taxon>rosids</taxon>
        <taxon>malvids</taxon>
        <taxon>Myrtales</taxon>
        <taxon>Lythraceae</taxon>
        <taxon>Trapa</taxon>
    </lineage>
</organism>
<accession>A0AAN7JGJ7</accession>
<keyword evidence="2" id="KW-1185">Reference proteome</keyword>
<comment type="caution">
    <text evidence="1">The sequence shown here is derived from an EMBL/GenBank/DDBJ whole genome shotgun (WGS) entry which is preliminary data.</text>
</comment>
<dbReference type="Proteomes" id="UP001345219">
    <property type="component" value="Chromosome 19"/>
</dbReference>
<evidence type="ECO:0000313" key="1">
    <source>
        <dbReference type="EMBL" id="KAK4741880.1"/>
    </source>
</evidence>
<protein>
    <submittedName>
        <fullName evidence="1">Uncharacterized protein</fullName>
    </submittedName>
</protein>
<reference evidence="1 2" key="1">
    <citation type="journal article" date="2023" name="Hortic Res">
        <title>Pangenome of water caltrop reveals structural variations and asymmetric subgenome divergence after allopolyploidization.</title>
        <authorList>
            <person name="Zhang X."/>
            <person name="Chen Y."/>
            <person name="Wang L."/>
            <person name="Yuan Y."/>
            <person name="Fang M."/>
            <person name="Shi L."/>
            <person name="Lu R."/>
            <person name="Comes H.P."/>
            <person name="Ma Y."/>
            <person name="Chen Y."/>
            <person name="Huang G."/>
            <person name="Zhou Y."/>
            <person name="Zheng Z."/>
            <person name="Qiu Y."/>
        </authorList>
    </citation>
    <scope>NUCLEOTIDE SEQUENCE [LARGE SCALE GENOMIC DNA]</scope>
    <source>
        <tissue evidence="1">Roots</tissue>
    </source>
</reference>
<dbReference type="AlphaFoldDB" id="A0AAN7JGJ7"/>
<gene>
    <name evidence="1" type="ORF">SAY87_025468</name>
</gene>